<dbReference type="PANTHER" id="PTHR20872">
    <property type="match status" value="1"/>
</dbReference>
<name>A0AAD9NWS3_RIDPI</name>
<dbReference type="PANTHER" id="PTHR20872:SF1">
    <property type="entry name" value="F-BOX DOMAIN-CONTAINING PROTEIN"/>
    <property type="match status" value="1"/>
</dbReference>
<accession>A0AAD9NWS3</accession>
<dbReference type="Gene3D" id="3.80.10.10">
    <property type="entry name" value="Ribonuclease Inhibitor"/>
    <property type="match status" value="1"/>
</dbReference>
<comment type="caution">
    <text evidence="1">The sequence shown here is derived from an EMBL/GenBank/DDBJ whole genome shotgun (WGS) entry which is preliminary data.</text>
</comment>
<gene>
    <name evidence="1" type="ORF">NP493_292g02001</name>
</gene>
<keyword evidence="2" id="KW-1185">Reference proteome</keyword>
<dbReference type="InterPro" id="IPR032675">
    <property type="entry name" value="LRR_dom_sf"/>
</dbReference>
<evidence type="ECO:0000313" key="1">
    <source>
        <dbReference type="EMBL" id="KAK2183911.1"/>
    </source>
</evidence>
<dbReference type="Proteomes" id="UP001209878">
    <property type="component" value="Unassembled WGS sequence"/>
</dbReference>
<evidence type="ECO:0000313" key="2">
    <source>
        <dbReference type="Proteomes" id="UP001209878"/>
    </source>
</evidence>
<organism evidence="1 2">
    <name type="scientific">Ridgeia piscesae</name>
    <name type="common">Tubeworm</name>
    <dbReference type="NCBI Taxonomy" id="27915"/>
    <lineage>
        <taxon>Eukaryota</taxon>
        <taxon>Metazoa</taxon>
        <taxon>Spiralia</taxon>
        <taxon>Lophotrochozoa</taxon>
        <taxon>Annelida</taxon>
        <taxon>Polychaeta</taxon>
        <taxon>Sedentaria</taxon>
        <taxon>Canalipalpata</taxon>
        <taxon>Sabellida</taxon>
        <taxon>Siboglinidae</taxon>
        <taxon>Ridgeia</taxon>
    </lineage>
</organism>
<dbReference type="EMBL" id="JAODUO010000291">
    <property type="protein sequence ID" value="KAK2183911.1"/>
    <property type="molecule type" value="Genomic_DNA"/>
</dbReference>
<sequence length="462" mass="51786">MSFLPLSDRGRLARTCRALEASFCHPSLWYAVTVTLHGDTGRRNCVGRTAASYVPMVERFGAYFQDLTLIVHGYDMKMTPDCEAVVACLGRCCRYERLTLDVRSLVRSRDIVGDLEPRTTDLDVLARLVADAYRLRTFELRAWPVYPRVRSVDMLAALQSNDKLRGCLERLSLYWQSADNSTWVSLNTVVPSPAQMLAATAHFTRLRALYVRSSMLSDDLIVDLADSRHAPLQRLGILVTYSSSRSDGEIPRIEATSWGRLRAYSPSLQVHVTVMTRMPADKLSDMLMPEMPVTAVSFMRYSQCGATNIRSITDKFCASLHKFVDYSDASGLDADIVAMATKCSHLDYLVYNGTLRSSTVRELARLRGGRWVHFRINMDNVVTRDADLEDDDDVIIKKGDDNSCYVVKIRQLAEAAADNRTEAIDQLTADVTSCIGRKCFSKNKLQFSDVGNDLTSCMKKSG</sequence>
<dbReference type="AlphaFoldDB" id="A0AAD9NWS3"/>
<reference evidence="1" key="1">
    <citation type="journal article" date="2023" name="Mol. Biol. Evol.">
        <title>Third-Generation Sequencing Reveals the Adaptive Role of the Epigenome in Three Deep-Sea Polychaetes.</title>
        <authorList>
            <person name="Perez M."/>
            <person name="Aroh O."/>
            <person name="Sun Y."/>
            <person name="Lan Y."/>
            <person name="Juniper S.K."/>
            <person name="Young C.R."/>
            <person name="Angers B."/>
            <person name="Qian P.Y."/>
        </authorList>
    </citation>
    <scope>NUCLEOTIDE SEQUENCE</scope>
    <source>
        <strain evidence="1">R07B-5</strain>
    </source>
</reference>
<proteinExistence type="predicted"/>
<protein>
    <submittedName>
        <fullName evidence="1">Uncharacterized protein</fullName>
    </submittedName>
</protein>